<accession>A0A4Y2JZZ6</accession>
<dbReference type="InterPro" id="IPR036397">
    <property type="entry name" value="RNaseH_sf"/>
</dbReference>
<feature type="domain" description="Mos1 transposase HTH" evidence="2">
    <location>
        <begin position="12"/>
        <end position="58"/>
    </location>
</feature>
<keyword evidence="4" id="KW-1185">Reference proteome</keyword>
<comment type="caution">
    <text evidence="3">The sequence shown here is derived from an EMBL/GenBank/DDBJ whole genome shotgun (WGS) entry which is preliminary data.</text>
</comment>
<dbReference type="Proteomes" id="UP000499080">
    <property type="component" value="Unassembled WGS sequence"/>
</dbReference>
<evidence type="ECO:0000313" key="4">
    <source>
        <dbReference type="Proteomes" id="UP000499080"/>
    </source>
</evidence>
<keyword evidence="3" id="KW-0804">Transcription</keyword>
<proteinExistence type="predicted"/>
<dbReference type="OrthoDB" id="276422at2759"/>
<evidence type="ECO:0000259" key="2">
    <source>
        <dbReference type="Pfam" id="PF17906"/>
    </source>
</evidence>
<evidence type="ECO:0000313" key="3">
    <source>
        <dbReference type="EMBL" id="GBM95437.1"/>
    </source>
</evidence>
<dbReference type="InterPro" id="IPR052709">
    <property type="entry name" value="Transposase-MT_Hybrid"/>
</dbReference>
<dbReference type="AlphaFoldDB" id="A0A4Y2JZZ6"/>
<dbReference type="GO" id="GO:0071897">
    <property type="term" value="P:DNA biosynthetic process"/>
    <property type="evidence" value="ECO:0007669"/>
    <property type="project" value="UniProtKB-ARBA"/>
</dbReference>
<dbReference type="Gene3D" id="3.30.420.10">
    <property type="entry name" value="Ribonuclease H-like superfamily/Ribonuclease H"/>
    <property type="match status" value="1"/>
</dbReference>
<dbReference type="InterPro" id="IPR041426">
    <property type="entry name" value="Mos1_HTH"/>
</dbReference>
<dbReference type="InterPro" id="IPR043502">
    <property type="entry name" value="DNA/RNA_pol_sf"/>
</dbReference>
<dbReference type="Pfam" id="PF00940">
    <property type="entry name" value="RNA_pol"/>
    <property type="match status" value="1"/>
</dbReference>
<dbReference type="EMBL" id="BGPR01004057">
    <property type="protein sequence ID" value="GBM95437.1"/>
    <property type="molecule type" value="Genomic_DNA"/>
</dbReference>
<dbReference type="PANTHER" id="PTHR46060:SF1">
    <property type="entry name" value="MARINER MOS1 TRANSPOSASE-LIKE PROTEIN"/>
    <property type="match status" value="1"/>
</dbReference>
<reference evidence="3 4" key="1">
    <citation type="journal article" date="2019" name="Sci. Rep.">
        <title>Orb-weaving spider Araneus ventricosus genome elucidates the spidroin gene catalogue.</title>
        <authorList>
            <person name="Kono N."/>
            <person name="Nakamura H."/>
            <person name="Ohtoshi R."/>
            <person name="Moran D.A.P."/>
            <person name="Shinohara A."/>
            <person name="Yoshida Y."/>
            <person name="Fujiwara M."/>
            <person name="Mori M."/>
            <person name="Tomita M."/>
            <person name="Arakawa K."/>
        </authorList>
    </citation>
    <scope>NUCLEOTIDE SEQUENCE [LARGE SCALE GENOMIC DNA]</scope>
</reference>
<sequence>MLRKIESPAKCELRSVIRFLHAEGSNAAEIHRRMSKVYGETFMSDSKVRKWCRNFDAGRTDVHDAGGYGRKPVPTDDLVQRVDQAICGNRWFTISGLSDLFPEISRTALYTIVSERLEYRKLCARWVPKMLSDHHKTQRMGAALTFLQRYHHDGDEFLDKIVTGDETWIHYETEEMKELSKQWMHSHSPSRKPVKFKRTFSTKECMATVFWDHKGVLLVEFMPRDTTITAASYSKTLQRLRRAIQNKRRGMLLSGIVLLHDNAWPYTAVATTILLQRFGWEVFDHPPYSPDLAASDFHLFAHMKRWLGGQIFATDNELQTSVQNWLKTQAAAFYDEVFISYRSPNIRKQKNGFAPNFIHSLDASHMMLTSLFCQRQGITFVSVHDCYWTHASTVEIMNKICRDQFVSLHKEKILEDLSAFFLDKYARVVDEQIQGKKLKQNSAKMKLRELLSTVPKKGTFDLDKVLESEYFFS</sequence>
<evidence type="ECO:0000259" key="1">
    <source>
        <dbReference type="Pfam" id="PF00940"/>
    </source>
</evidence>
<feature type="domain" description="DNA-directed RNA polymerase C-terminal" evidence="1">
    <location>
        <begin position="340"/>
        <end position="473"/>
    </location>
</feature>
<dbReference type="Pfam" id="PF17906">
    <property type="entry name" value="HTH_48"/>
    <property type="match status" value="1"/>
</dbReference>
<dbReference type="GO" id="GO:0000428">
    <property type="term" value="C:DNA-directed RNA polymerase complex"/>
    <property type="evidence" value="ECO:0007669"/>
    <property type="project" value="UniProtKB-KW"/>
</dbReference>
<protein>
    <submittedName>
        <fullName evidence="3">DNA-directed RNA polymerase, mitochondrial</fullName>
    </submittedName>
</protein>
<gene>
    <name evidence="3" type="primary">POLRMT_0</name>
    <name evidence="3" type="ORF">AVEN_268654_1</name>
</gene>
<dbReference type="GO" id="GO:0003676">
    <property type="term" value="F:nucleic acid binding"/>
    <property type="evidence" value="ECO:0007669"/>
    <property type="project" value="InterPro"/>
</dbReference>
<dbReference type="InterPro" id="IPR001888">
    <property type="entry name" value="Transposase_1"/>
</dbReference>
<name>A0A4Y2JZZ6_ARAVE</name>
<dbReference type="InterPro" id="IPR046950">
    <property type="entry name" value="DNA-dir_Rpol_C_phage-type"/>
</dbReference>
<keyword evidence="3" id="KW-0240">DNA-directed RNA polymerase</keyword>
<dbReference type="Gene3D" id="1.10.10.1450">
    <property type="match status" value="1"/>
</dbReference>
<organism evidence="3 4">
    <name type="scientific">Araneus ventricosus</name>
    <name type="common">Orbweaver spider</name>
    <name type="synonym">Epeira ventricosa</name>
    <dbReference type="NCBI Taxonomy" id="182803"/>
    <lineage>
        <taxon>Eukaryota</taxon>
        <taxon>Metazoa</taxon>
        <taxon>Ecdysozoa</taxon>
        <taxon>Arthropoda</taxon>
        <taxon>Chelicerata</taxon>
        <taxon>Arachnida</taxon>
        <taxon>Araneae</taxon>
        <taxon>Araneomorphae</taxon>
        <taxon>Entelegynae</taxon>
        <taxon>Araneoidea</taxon>
        <taxon>Araneidae</taxon>
        <taxon>Araneus</taxon>
    </lineage>
</organism>
<dbReference type="SUPFAM" id="SSF56672">
    <property type="entry name" value="DNA/RNA polymerases"/>
    <property type="match status" value="1"/>
</dbReference>
<dbReference type="PANTHER" id="PTHR46060">
    <property type="entry name" value="MARINER MOS1 TRANSPOSASE-LIKE PROTEIN"/>
    <property type="match status" value="1"/>
</dbReference>
<dbReference type="Pfam" id="PF01359">
    <property type="entry name" value="Transposase_1"/>
    <property type="match status" value="1"/>
</dbReference>